<feature type="compositionally biased region" description="Acidic residues" evidence="4">
    <location>
        <begin position="113"/>
        <end position="144"/>
    </location>
</feature>
<evidence type="ECO:0000313" key="5">
    <source>
        <dbReference type="EMBL" id="GES33278.1"/>
    </source>
</evidence>
<dbReference type="InterPro" id="IPR000638">
    <property type="entry name" value="Gas-vesicle_GvpA-like"/>
</dbReference>
<dbReference type="EMBL" id="BLAG01000018">
    <property type="protein sequence ID" value="GES33278.1"/>
    <property type="molecule type" value="Genomic_DNA"/>
</dbReference>
<feature type="compositionally biased region" description="Low complexity" evidence="4">
    <location>
        <begin position="148"/>
        <end position="161"/>
    </location>
</feature>
<dbReference type="GO" id="GO:0012506">
    <property type="term" value="C:vesicle membrane"/>
    <property type="evidence" value="ECO:0007669"/>
    <property type="project" value="InterPro"/>
</dbReference>
<reference evidence="5 6" key="1">
    <citation type="submission" date="2019-10" db="EMBL/GenBank/DDBJ databases">
        <title>Whole genome shotgun sequence of Streptomyces angustmyceticus NBRC 3934.</title>
        <authorList>
            <person name="Hosoyama A."/>
            <person name="Ichikawa N."/>
            <person name="Kimura A."/>
            <person name="Kitahashi Y."/>
            <person name="Komaki H."/>
            <person name="Uohara A."/>
        </authorList>
    </citation>
    <scope>NUCLEOTIDE SEQUENCE [LARGE SCALE GENOMIC DNA]</scope>
    <source>
        <strain evidence="5 6">NBRC 3934</strain>
    </source>
</reference>
<feature type="region of interest" description="Disordered" evidence="4">
    <location>
        <begin position="111"/>
        <end position="181"/>
    </location>
</feature>
<evidence type="ECO:0000256" key="3">
    <source>
        <dbReference type="ARBA" id="ARBA00035646"/>
    </source>
</evidence>
<dbReference type="GO" id="GO:0031411">
    <property type="term" value="C:gas vesicle"/>
    <property type="evidence" value="ECO:0007669"/>
    <property type="project" value="UniProtKB-SubCell"/>
</dbReference>
<dbReference type="PANTHER" id="PTHR35344">
    <property type="entry name" value="GAS VESICLE STRUCTURAL PROTEIN 2-RELATED"/>
    <property type="match status" value="1"/>
</dbReference>
<dbReference type="AlphaFoldDB" id="A0A5J4LSG3"/>
<accession>A0A5J4LSG3</accession>
<dbReference type="PROSITE" id="PS00234">
    <property type="entry name" value="GAS_VESICLE_A_1"/>
    <property type="match status" value="1"/>
</dbReference>
<dbReference type="InterPro" id="IPR050530">
    <property type="entry name" value="GvpA"/>
</dbReference>
<proteinExistence type="inferred from homology"/>
<comment type="caution">
    <text evidence="5">The sequence shown here is derived from an EMBL/GenBank/DDBJ whole genome shotgun (WGS) entry which is preliminary data.</text>
</comment>
<name>A0A5J4LSG3_9ACTN</name>
<evidence type="ECO:0000256" key="2">
    <source>
        <dbReference type="ARBA" id="ARBA00035108"/>
    </source>
</evidence>
<dbReference type="PANTHER" id="PTHR35344:SF4">
    <property type="entry name" value="GAS VESICLE PROTEIN A1"/>
    <property type="match status" value="1"/>
</dbReference>
<dbReference type="InterPro" id="IPR018493">
    <property type="entry name" value="GvpA-like_CS"/>
</dbReference>
<sequence length="181" mass="20163">MNEPVARRMGDYPSRAGPYGQGSSANLADILERVLDKGIVIAGDIQINLLDIELLTIKLRLLVASVDKAKEMGIDWWEHDPSLSSRASDGYRSLADENRRLRAEIEALREGDELPVVEGEAEYEDAEYEEEADADDEEAEEAEEESRPAASRRPARPSRTSRTPRGKRAAPGTRGKRRDES</sequence>
<evidence type="ECO:0000256" key="1">
    <source>
        <dbReference type="ARBA" id="ARBA00022987"/>
    </source>
</evidence>
<gene>
    <name evidence="5" type="ORF">San01_57660</name>
</gene>
<evidence type="ECO:0000313" key="6">
    <source>
        <dbReference type="Proteomes" id="UP000325598"/>
    </source>
</evidence>
<keyword evidence="6" id="KW-1185">Reference proteome</keyword>
<protein>
    <submittedName>
        <fullName evidence="5">Uncharacterized protein</fullName>
    </submittedName>
</protein>
<dbReference type="Proteomes" id="UP000325598">
    <property type="component" value="Unassembled WGS sequence"/>
</dbReference>
<dbReference type="Pfam" id="PF00741">
    <property type="entry name" value="Gas_vesicle"/>
    <property type="match status" value="1"/>
</dbReference>
<comment type="similarity">
    <text evidence="3">Belongs to the gas vesicle GvpA family.</text>
</comment>
<dbReference type="GO" id="GO:0005198">
    <property type="term" value="F:structural molecule activity"/>
    <property type="evidence" value="ECO:0007669"/>
    <property type="project" value="InterPro"/>
</dbReference>
<evidence type="ECO:0000256" key="4">
    <source>
        <dbReference type="SAM" id="MobiDB-lite"/>
    </source>
</evidence>
<organism evidence="5 6">
    <name type="scientific">Streptomyces angustmyceticus</name>
    <dbReference type="NCBI Taxonomy" id="285578"/>
    <lineage>
        <taxon>Bacteria</taxon>
        <taxon>Bacillati</taxon>
        <taxon>Actinomycetota</taxon>
        <taxon>Actinomycetes</taxon>
        <taxon>Kitasatosporales</taxon>
        <taxon>Streptomycetaceae</taxon>
        <taxon>Streptomyces</taxon>
    </lineage>
</organism>
<keyword evidence="1" id="KW-0304">Gas vesicle</keyword>
<comment type="subcellular location">
    <subcellularLocation>
        <location evidence="2">Gas vesicle</location>
    </subcellularLocation>
</comment>